<evidence type="ECO:0000256" key="4">
    <source>
        <dbReference type="ARBA" id="ARBA00022989"/>
    </source>
</evidence>
<dbReference type="GO" id="GO:0016020">
    <property type="term" value="C:membrane"/>
    <property type="evidence" value="ECO:0007669"/>
    <property type="project" value="UniProtKB-SubCell"/>
</dbReference>
<keyword evidence="4" id="KW-1133">Transmembrane helix</keyword>
<proteinExistence type="inferred from homology"/>
<evidence type="ECO:0000256" key="2">
    <source>
        <dbReference type="ARBA" id="ARBA00006824"/>
    </source>
</evidence>
<dbReference type="EMBL" id="MG777483">
    <property type="protein sequence ID" value="AUW30929.1"/>
    <property type="molecule type" value="Genomic_DNA"/>
</dbReference>
<dbReference type="Pfam" id="PF04117">
    <property type="entry name" value="Mpv17_PMP22"/>
    <property type="match status" value="1"/>
</dbReference>
<comment type="subcellular location">
    <subcellularLocation>
        <location evidence="1">Membrane</location>
        <topology evidence="1">Multi-pass membrane protein</topology>
    </subcellularLocation>
</comment>
<organism evidence="8">
    <name type="scientific">Cladonia uncialis subsp. uncialis</name>
    <dbReference type="NCBI Taxonomy" id="180999"/>
    <lineage>
        <taxon>Eukaryota</taxon>
        <taxon>Fungi</taxon>
        <taxon>Dikarya</taxon>
        <taxon>Ascomycota</taxon>
        <taxon>Pezizomycotina</taxon>
        <taxon>Lecanoromycetes</taxon>
        <taxon>OSLEUM clade</taxon>
        <taxon>Lecanoromycetidae</taxon>
        <taxon>Lecanorales</taxon>
        <taxon>Lecanorineae</taxon>
        <taxon>Cladoniaceae</taxon>
        <taxon>Cladonia</taxon>
    </lineage>
</organism>
<dbReference type="GO" id="GO:0005739">
    <property type="term" value="C:mitochondrion"/>
    <property type="evidence" value="ECO:0007669"/>
    <property type="project" value="TreeGrafter"/>
</dbReference>
<keyword evidence="3" id="KW-0812">Transmembrane</keyword>
<evidence type="ECO:0000256" key="3">
    <source>
        <dbReference type="ARBA" id="ARBA00022692"/>
    </source>
</evidence>
<comment type="similarity">
    <text evidence="2 6">Belongs to the peroxisomal membrane protein PXMP2/4 family.</text>
</comment>
<accession>A0A2K9YDK3</accession>
<evidence type="ECO:0000256" key="1">
    <source>
        <dbReference type="ARBA" id="ARBA00004141"/>
    </source>
</evidence>
<dbReference type="InterPro" id="IPR007248">
    <property type="entry name" value="Mpv17_PMP22"/>
</dbReference>
<evidence type="ECO:0000256" key="7">
    <source>
        <dbReference type="SAM" id="MobiDB-lite"/>
    </source>
</evidence>
<name>A0A2K9YDK3_CLAUC</name>
<keyword evidence="5" id="KW-0472">Membrane</keyword>
<evidence type="ECO:0000256" key="6">
    <source>
        <dbReference type="RuleBase" id="RU363053"/>
    </source>
</evidence>
<dbReference type="AlphaFoldDB" id="A0A2K9YDK3"/>
<feature type="region of interest" description="Disordered" evidence="7">
    <location>
        <begin position="174"/>
        <end position="195"/>
    </location>
</feature>
<dbReference type="PANTHER" id="PTHR11266:SF17">
    <property type="entry name" value="PROTEIN MPV17"/>
    <property type="match status" value="1"/>
</dbReference>
<sequence length="195" mass="21840">MSLLRWYQMKLARRPLLTQSITTAVLFATGDVMAQQGVEQVGLDKHNLARTGRMALYGGCVFGPAATTWFNFLARSINFPKSPNLTIAARVLTDQSVFASTNLFCFLSSMAIMEGSDPKEKLNSTYFEALKKNWMVWPAVQAINFKFVPLEHRVLVVNIVSLGWNCYLSYVNSQGGKDDEGKKDKTYSKVRIPDA</sequence>
<evidence type="ECO:0008006" key="9">
    <source>
        <dbReference type="Google" id="ProtNLM"/>
    </source>
</evidence>
<reference evidence="8" key="1">
    <citation type="submission" date="2017-12" db="EMBL/GenBank/DDBJ databases">
        <title>Genome Sequencing Reveals a Rich Biosynthetic Potential.</title>
        <authorList>
            <person name="Bertrand R.L."/>
            <person name="Abdel-Hameed M.E."/>
            <person name="Sorensen J.L."/>
        </authorList>
    </citation>
    <scope>NUCLEOTIDE SEQUENCE</scope>
</reference>
<evidence type="ECO:0000256" key="5">
    <source>
        <dbReference type="ARBA" id="ARBA00023136"/>
    </source>
</evidence>
<evidence type="ECO:0000313" key="8">
    <source>
        <dbReference type="EMBL" id="AUW30929.1"/>
    </source>
</evidence>
<protein>
    <recommendedName>
        <fullName evidence="9">Integral membrane protein</fullName>
    </recommendedName>
</protein>
<feature type="compositionally biased region" description="Basic and acidic residues" evidence="7">
    <location>
        <begin position="176"/>
        <end position="195"/>
    </location>
</feature>
<dbReference type="PANTHER" id="PTHR11266">
    <property type="entry name" value="PEROXISOMAL MEMBRANE PROTEIN 2, PXMP2 MPV17"/>
    <property type="match status" value="1"/>
</dbReference>